<feature type="transmembrane region" description="Helical" evidence="1">
    <location>
        <begin position="7"/>
        <end position="24"/>
    </location>
</feature>
<dbReference type="RefSeq" id="WP_012862326.1">
    <property type="nucleotide sequence ID" value="NC_013517.1"/>
</dbReference>
<protein>
    <submittedName>
        <fullName evidence="2">Uncharacterized protein</fullName>
    </submittedName>
</protein>
<proteinExistence type="predicted"/>
<reference evidence="2 3" key="2">
    <citation type="journal article" date="2010" name="Stand. Genomic Sci.">
        <title>Complete genome sequence of Sebaldella termitidis type strain (NCTC 11300).</title>
        <authorList>
            <person name="Harmon-Smith M."/>
            <person name="Celia L."/>
            <person name="Chertkov O."/>
            <person name="Lapidus A."/>
            <person name="Copeland A."/>
            <person name="Glavina Del Rio T."/>
            <person name="Nolan M."/>
            <person name="Lucas S."/>
            <person name="Tice H."/>
            <person name="Cheng J.F."/>
            <person name="Han C."/>
            <person name="Detter J.C."/>
            <person name="Bruce D."/>
            <person name="Goodwin L."/>
            <person name="Pitluck S."/>
            <person name="Pati A."/>
            <person name="Liolios K."/>
            <person name="Ivanova N."/>
            <person name="Mavromatis K."/>
            <person name="Mikhailova N."/>
            <person name="Chen A."/>
            <person name="Palaniappan K."/>
            <person name="Land M."/>
            <person name="Hauser L."/>
            <person name="Chang Y.J."/>
            <person name="Jeffries C.D."/>
            <person name="Brettin T."/>
            <person name="Goker M."/>
            <person name="Beck B."/>
            <person name="Bristow J."/>
            <person name="Eisen J.A."/>
            <person name="Markowitz V."/>
            <person name="Hugenholtz P."/>
            <person name="Kyrpides N.C."/>
            <person name="Klenk H.P."/>
            <person name="Chen F."/>
        </authorList>
    </citation>
    <scope>NUCLEOTIDE SEQUENCE [LARGE SCALE GENOMIC DNA]</scope>
    <source>
        <strain evidence="3">ATCC 33386 / NCTC 11300</strain>
    </source>
</reference>
<keyword evidence="1" id="KW-0812">Transmembrane</keyword>
<gene>
    <name evidence="2" type="ordered locus">Sterm_2900</name>
</gene>
<dbReference type="Proteomes" id="UP000000845">
    <property type="component" value="Chromosome"/>
</dbReference>
<dbReference type="EMBL" id="CP001739">
    <property type="protein sequence ID" value="ACZ09744.1"/>
    <property type="molecule type" value="Genomic_DNA"/>
</dbReference>
<evidence type="ECO:0000256" key="1">
    <source>
        <dbReference type="SAM" id="Phobius"/>
    </source>
</evidence>
<keyword evidence="3" id="KW-1185">Reference proteome</keyword>
<dbReference type="HOGENOM" id="CLU_186993_0_0_0"/>
<name>D1ANE0_SEBTE</name>
<sequence>MDKIKILLGIGILSLVIGGFLTFSSKNRSQDNLDIAMNATNAQEAAEMISKNNRSEVGQNTLGMALLGFGAGITAVSVIRLLKNKK</sequence>
<dbReference type="eggNOG" id="ENOG50333Q3">
    <property type="taxonomic scope" value="Bacteria"/>
</dbReference>
<dbReference type="AlphaFoldDB" id="D1ANE0"/>
<organism evidence="2 3">
    <name type="scientific">Sebaldella termitidis (strain ATCC 33386 / NCTC 11300)</name>
    <dbReference type="NCBI Taxonomy" id="526218"/>
    <lineage>
        <taxon>Bacteria</taxon>
        <taxon>Fusobacteriati</taxon>
        <taxon>Fusobacteriota</taxon>
        <taxon>Fusobacteriia</taxon>
        <taxon>Fusobacteriales</taxon>
        <taxon>Leptotrichiaceae</taxon>
        <taxon>Sebaldella</taxon>
    </lineage>
</organism>
<dbReference type="KEGG" id="str:Sterm_2900"/>
<evidence type="ECO:0000313" key="3">
    <source>
        <dbReference type="Proteomes" id="UP000000845"/>
    </source>
</evidence>
<evidence type="ECO:0000313" key="2">
    <source>
        <dbReference type="EMBL" id="ACZ09744.1"/>
    </source>
</evidence>
<keyword evidence="1" id="KW-1133">Transmembrane helix</keyword>
<accession>D1ANE0</accession>
<reference evidence="3" key="1">
    <citation type="submission" date="2009-09" db="EMBL/GenBank/DDBJ databases">
        <title>The complete chromosome of Sebaldella termitidis ATCC 33386.</title>
        <authorList>
            <consortium name="US DOE Joint Genome Institute (JGI-PGF)"/>
            <person name="Lucas S."/>
            <person name="Copeland A."/>
            <person name="Lapidus A."/>
            <person name="Glavina del Rio T."/>
            <person name="Dalin E."/>
            <person name="Tice H."/>
            <person name="Bruce D."/>
            <person name="Goodwin L."/>
            <person name="Pitluck S."/>
            <person name="Kyrpides N."/>
            <person name="Mavromatis K."/>
            <person name="Ivanova N."/>
            <person name="Mikhailova N."/>
            <person name="Sims D."/>
            <person name="Meincke L."/>
            <person name="Brettin T."/>
            <person name="Detter J.C."/>
            <person name="Han C."/>
            <person name="Larimer F."/>
            <person name="Land M."/>
            <person name="Hauser L."/>
            <person name="Markowitz V."/>
            <person name="Cheng J.F."/>
            <person name="Hugenholtz P."/>
            <person name="Woyke T."/>
            <person name="Wu D."/>
            <person name="Eisen J.A."/>
        </authorList>
    </citation>
    <scope>NUCLEOTIDE SEQUENCE [LARGE SCALE GENOMIC DNA]</scope>
    <source>
        <strain evidence="3">ATCC 33386 / NCTC 11300</strain>
    </source>
</reference>
<keyword evidence="1" id="KW-0472">Membrane</keyword>
<feature type="transmembrane region" description="Helical" evidence="1">
    <location>
        <begin position="62"/>
        <end position="82"/>
    </location>
</feature>